<dbReference type="SUPFAM" id="SSF141255">
    <property type="entry name" value="YccV-like"/>
    <property type="match status" value="1"/>
</dbReference>
<accession>A0A6L2PAN5</accession>
<feature type="compositionally biased region" description="Low complexity" evidence="1">
    <location>
        <begin position="192"/>
        <end position="201"/>
    </location>
</feature>
<feature type="non-terminal residue" evidence="3">
    <location>
        <position position="1"/>
    </location>
</feature>
<feature type="region of interest" description="Disordered" evidence="1">
    <location>
        <begin position="128"/>
        <end position="242"/>
    </location>
</feature>
<feature type="compositionally biased region" description="Low complexity" evidence="1">
    <location>
        <begin position="161"/>
        <end position="171"/>
    </location>
</feature>
<feature type="compositionally biased region" description="Polar residues" evidence="1">
    <location>
        <begin position="128"/>
        <end position="153"/>
    </location>
</feature>
<dbReference type="InterPro" id="IPR032698">
    <property type="entry name" value="SirB1_N"/>
</dbReference>
<feature type="compositionally biased region" description="Polar residues" evidence="1">
    <location>
        <begin position="178"/>
        <end position="190"/>
    </location>
</feature>
<dbReference type="Proteomes" id="UP000502823">
    <property type="component" value="Unassembled WGS sequence"/>
</dbReference>
<feature type="region of interest" description="Disordered" evidence="1">
    <location>
        <begin position="359"/>
        <end position="391"/>
    </location>
</feature>
<dbReference type="Pfam" id="PF08755">
    <property type="entry name" value="YccV-like"/>
    <property type="match status" value="1"/>
</dbReference>
<dbReference type="NCBIfam" id="TIGR02097">
    <property type="entry name" value="yccV"/>
    <property type="match status" value="1"/>
</dbReference>
<dbReference type="PANTHER" id="PTHR31350:SF21">
    <property type="entry name" value="F-BOX ONLY PROTEIN 21"/>
    <property type="match status" value="1"/>
</dbReference>
<keyword evidence="4" id="KW-1185">Reference proteome</keyword>
<evidence type="ECO:0000313" key="4">
    <source>
        <dbReference type="Proteomes" id="UP000502823"/>
    </source>
</evidence>
<evidence type="ECO:0000256" key="1">
    <source>
        <dbReference type="SAM" id="MobiDB-lite"/>
    </source>
</evidence>
<dbReference type="GO" id="GO:0003677">
    <property type="term" value="F:DNA binding"/>
    <property type="evidence" value="ECO:0007669"/>
    <property type="project" value="InterPro"/>
</dbReference>
<protein>
    <recommendedName>
        <fullName evidence="2">F-box domain-containing protein</fullName>
    </recommendedName>
</protein>
<dbReference type="InterPro" id="IPR036623">
    <property type="entry name" value="Hemimethylated_DNA-bd_sf"/>
</dbReference>
<dbReference type="AlphaFoldDB" id="A0A6L2PAN5"/>
<dbReference type="Gene3D" id="2.30.30.390">
    <property type="entry name" value="Hemimethylated DNA-binding domain"/>
    <property type="match status" value="1"/>
</dbReference>
<dbReference type="InParanoid" id="A0A6L2PAN5"/>
<dbReference type="InterPro" id="IPR011722">
    <property type="entry name" value="Hemimethylated_DNA-bd_dom"/>
</dbReference>
<dbReference type="SMART" id="SM00256">
    <property type="entry name" value="FBOX"/>
    <property type="match status" value="1"/>
</dbReference>
<dbReference type="InterPro" id="IPR036047">
    <property type="entry name" value="F-box-like_dom_sf"/>
</dbReference>
<feature type="domain" description="F-box" evidence="2">
    <location>
        <begin position="601"/>
        <end position="650"/>
    </location>
</feature>
<feature type="compositionally biased region" description="Low complexity" evidence="1">
    <location>
        <begin position="363"/>
        <end position="380"/>
    </location>
</feature>
<name>A0A6L2PAN5_COPFO</name>
<reference evidence="4" key="1">
    <citation type="submission" date="2020-01" db="EMBL/GenBank/DDBJ databases">
        <title>Draft genome sequence of the Termite Coptotermes fromosanus.</title>
        <authorList>
            <person name="Itakura S."/>
            <person name="Yosikawa Y."/>
            <person name="Umezawa K."/>
        </authorList>
    </citation>
    <scope>NUCLEOTIDE SEQUENCE [LARGE SCALE GENOMIC DNA]</scope>
</reference>
<gene>
    <name evidence="3" type="ORF">Cfor_02851</name>
</gene>
<feature type="region of interest" description="Disordered" evidence="1">
    <location>
        <begin position="412"/>
        <end position="434"/>
    </location>
</feature>
<feature type="compositionally biased region" description="Basic and acidic residues" evidence="1">
    <location>
        <begin position="549"/>
        <end position="561"/>
    </location>
</feature>
<sequence>FQVRPPTFFQRCRDQHWYISQLLTVQNQYVTQINELKERIAIEISRSSMTATRAGGGNGPDNATNPGTSASVISADIGDSGLHSCLLEPSVVSGSLPVRTPDVVNAAAVPHLSTNPLCQLINMPVQPNDSSSTLCMSGSSHTQSRNSFSSNVGASKKQQHHNNGSGSSGSKNSHHVTPLSTSVSSPNLLNASAVFSSGSSSESEDMSEPEGYNDDSENHNTTTNTTEENFNDENDVDDETMSGENDVEYSLAAQPVLFREQDTVANENIGPVGVSRNTLSESLEDEIMLLHLFEMQDRNNSSISESSPWTPSCYSTTMSGFQTSQGCHPGQRTLVTGNSVLDTLQLDMAQLMCGQSSCHHEGAQSASGPASLASSHSSSSHTKTGSDVHLTAPKVSLGASRNVLASKQMMALHGQSQGPAATSTPSHLKHSPSDSFDLSLWQEERVRAFNNLMDQFHFSPVSDESDTSSNRAILVTRLGKIPDMSMSANRDGSSSPPEQPPSPSSYSQVSTAETSLFSWTPPVLSSVQHVQRELGASRKEYDIGPGNQPEKEEQKQRKDNSVIHCQQEAADGNSDGHYFYLKQQTNKTVAACLVAHLMASDVVISYLPNEILEYILQNEVLSVVDVCNFGSTCRKFRNLVSGSNKLWKTKFFQRWPDLQDACDHQRSYSWQCLYQIRLHFRKDVRQLLAGMSCRFHKREEISNSELSDFGKIVQEYEYGYAFMVNELMNVTYDDDMCSNLTQKYYAEKVMRYVRQQHLKREWQDFLALDLEDQLLERGAVLVAQWCQPMVEVTYSDIAAQLDNIAQEVKRKLFMEHENHPIFSATPEQLRSWRNKNISGNQWKPFESQQIISAMCTVLFQDMGFHGNNEMYYSAVNCYINKVLEDHRGIPITLSIVFESVARRLGVKCEPVSFPAHFLLRWREKYNTEESGGELSPYYYIDVFNGGQFLTKRSCPRYSPDSQCPMRGMSVSPATPVQVIERMANNLEVAGRQRTQMNGRGARLRSALELLNLVNPTDMNCILHLARFYMLYNMDLSELMSTIVKLQDGLEPRARDQAQHIMQMLQVYETHHSKDSTNNIPEIEPKLRTESVSYAVGMIMRHRQYNYKCVIYGWDSLCAASQDWIQQMGVENLPKKGHQPFYNVLVEDGSTRYAAQENLEVALEPVWVHHLEVGRYFEKFCNIHYIPNAEKQMEYPQDDEVRLRFSTLAKSK</sequence>
<dbReference type="EMBL" id="BLKM01000142">
    <property type="protein sequence ID" value="GFG29459.1"/>
    <property type="molecule type" value="Genomic_DNA"/>
</dbReference>
<dbReference type="Gene3D" id="1.20.1280.50">
    <property type="match status" value="1"/>
</dbReference>
<dbReference type="Pfam" id="PF12937">
    <property type="entry name" value="F-box-like"/>
    <property type="match status" value="1"/>
</dbReference>
<dbReference type="PANTHER" id="PTHR31350">
    <property type="entry name" value="SI:DKEY-261L7.2"/>
    <property type="match status" value="1"/>
</dbReference>
<dbReference type="OrthoDB" id="28868at2759"/>
<comment type="caution">
    <text evidence="3">The sequence shown here is derived from an EMBL/GenBank/DDBJ whole genome shotgun (WGS) entry which is preliminary data.</text>
</comment>
<feature type="region of interest" description="Disordered" evidence="1">
    <location>
        <begin position="479"/>
        <end position="509"/>
    </location>
</feature>
<dbReference type="SUPFAM" id="SSF81383">
    <property type="entry name" value="F-box domain"/>
    <property type="match status" value="1"/>
</dbReference>
<evidence type="ECO:0000313" key="3">
    <source>
        <dbReference type="EMBL" id="GFG29459.1"/>
    </source>
</evidence>
<dbReference type="Pfam" id="PF13369">
    <property type="entry name" value="Transglut_core2"/>
    <property type="match status" value="1"/>
</dbReference>
<feature type="region of interest" description="Disordered" evidence="1">
    <location>
        <begin position="537"/>
        <end position="561"/>
    </location>
</feature>
<feature type="compositionally biased region" description="Low complexity" evidence="1">
    <location>
        <begin position="219"/>
        <end position="228"/>
    </location>
</feature>
<feature type="compositionally biased region" description="Acidic residues" evidence="1">
    <location>
        <begin position="229"/>
        <end position="242"/>
    </location>
</feature>
<dbReference type="InterPro" id="IPR001810">
    <property type="entry name" value="F-box_dom"/>
</dbReference>
<dbReference type="PROSITE" id="PS50181">
    <property type="entry name" value="FBOX"/>
    <property type="match status" value="1"/>
</dbReference>
<organism evidence="3 4">
    <name type="scientific">Coptotermes formosanus</name>
    <name type="common">Formosan subterranean termite</name>
    <dbReference type="NCBI Taxonomy" id="36987"/>
    <lineage>
        <taxon>Eukaryota</taxon>
        <taxon>Metazoa</taxon>
        <taxon>Ecdysozoa</taxon>
        <taxon>Arthropoda</taxon>
        <taxon>Hexapoda</taxon>
        <taxon>Insecta</taxon>
        <taxon>Pterygota</taxon>
        <taxon>Neoptera</taxon>
        <taxon>Polyneoptera</taxon>
        <taxon>Dictyoptera</taxon>
        <taxon>Blattodea</taxon>
        <taxon>Blattoidea</taxon>
        <taxon>Termitoidae</taxon>
        <taxon>Rhinotermitidae</taxon>
        <taxon>Coptotermes</taxon>
    </lineage>
</organism>
<feature type="compositionally biased region" description="Polar residues" evidence="1">
    <location>
        <begin position="414"/>
        <end position="426"/>
    </location>
</feature>
<evidence type="ECO:0000259" key="2">
    <source>
        <dbReference type="PROSITE" id="PS50181"/>
    </source>
</evidence>
<proteinExistence type="predicted"/>
<dbReference type="SMART" id="SM00992">
    <property type="entry name" value="YccV-like"/>
    <property type="match status" value="1"/>
</dbReference>
<feature type="compositionally biased region" description="Acidic residues" evidence="1">
    <location>
        <begin position="202"/>
        <end position="215"/>
    </location>
</feature>